<dbReference type="CDD" id="cd00920">
    <property type="entry name" value="Cupredoxin"/>
    <property type="match status" value="1"/>
</dbReference>
<accession>A0A167LIA3</accession>
<dbReference type="Proteomes" id="UP000076738">
    <property type="component" value="Unassembled WGS sequence"/>
</dbReference>
<feature type="chain" id="PRO_5007889852" description="Cupredoxin" evidence="1">
    <location>
        <begin position="22"/>
        <end position="204"/>
    </location>
</feature>
<dbReference type="InterPro" id="IPR052953">
    <property type="entry name" value="Ser-rich/MCO-related"/>
</dbReference>
<evidence type="ECO:0000313" key="2">
    <source>
        <dbReference type="EMBL" id="KZO95723.1"/>
    </source>
</evidence>
<dbReference type="InterPro" id="IPR008972">
    <property type="entry name" value="Cupredoxin"/>
</dbReference>
<dbReference type="STRING" id="1330018.A0A167LIA3"/>
<reference evidence="2 3" key="1">
    <citation type="journal article" date="2016" name="Mol. Biol. Evol.">
        <title>Comparative Genomics of Early-Diverging Mushroom-Forming Fungi Provides Insights into the Origins of Lignocellulose Decay Capabilities.</title>
        <authorList>
            <person name="Nagy L.G."/>
            <person name="Riley R."/>
            <person name="Tritt A."/>
            <person name="Adam C."/>
            <person name="Daum C."/>
            <person name="Floudas D."/>
            <person name="Sun H."/>
            <person name="Yadav J.S."/>
            <person name="Pangilinan J."/>
            <person name="Larsson K.H."/>
            <person name="Matsuura K."/>
            <person name="Barry K."/>
            <person name="Labutti K."/>
            <person name="Kuo R."/>
            <person name="Ohm R.A."/>
            <person name="Bhattacharya S.S."/>
            <person name="Shirouzu T."/>
            <person name="Yoshinaga Y."/>
            <person name="Martin F.M."/>
            <person name="Grigoriev I.V."/>
            <person name="Hibbett D.S."/>
        </authorList>
    </citation>
    <scope>NUCLEOTIDE SEQUENCE [LARGE SCALE GENOMIC DNA]</scope>
    <source>
        <strain evidence="2 3">TUFC12733</strain>
    </source>
</reference>
<evidence type="ECO:0008006" key="4">
    <source>
        <dbReference type="Google" id="ProtNLM"/>
    </source>
</evidence>
<keyword evidence="1" id="KW-0732">Signal</keyword>
<sequence>MYFPTLLAALAVAVLPAAVSAQTATGANHQIIVGMNGTVTYTPASITAAMGDTVTFVFVHGNHTVTQSTFATPCIYAQNATAGTAGFQSGFQPVAANQTLVPSVTMMVNTTAPIWFYCQQGTHCEQGMVGAINAVESSAKSYEAFKALAMAGGMGAASTNTMSGSGSMTSAAAAPSKTSGGMTKVARNAGAMLVAVGVVVAVLL</sequence>
<evidence type="ECO:0000313" key="3">
    <source>
        <dbReference type="Proteomes" id="UP000076738"/>
    </source>
</evidence>
<keyword evidence="3" id="KW-1185">Reference proteome</keyword>
<dbReference type="Gene3D" id="2.60.40.420">
    <property type="entry name" value="Cupredoxins - blue copper proteins"/>
    <property type="match status" value="1"/>
</dbReference>
<proteinExistence type="predicted"/>
<evidence type="ECO:0000256" key="1">
    <source>
        <dbReference type="SAM" id="SignalP"/>
    </source>
</evidence>
<organism evidence="2 3">
    <name type="scientific">Calocera viscosa (strain TUFC12733)</name>
    <dbReference type="NCBI Taxonomy" id="1330018"/>
    <lineage>
        <taxon>Eukaryota</taxon>
        <taxon>Fungi</taxon>
        <taxon>Dikarya</taxon>
        <taxon>Basidiomycota</taxon>
        <taxon>Agaricomycotina</taxon>
        <taxon>Dacrymycetes</taxon>
        <taxon>Dacrymycetales</taxon>
        <taxon>Dacrymycetaceae</taxon>
        <taxon>Calocera</taxon>
    </lineage>
</organism>
<protein>
    <recommendedName>
        <fullName evidence="4">Cupredoxin</fullName>
    </recommendedName>
</protein>
<gene>
    <name evidence="2" type="ORF">CALVIDRAFT_537707</name>
</gene>
<dbReference type="OrthoDB" id="1921208at2759"/>
<name>A0A167LIA3_CALVF</name>
<feature type="signal peptide" evidence="1">
    <location>
        <begin position="1"/>
        <end position="21"/>
    </location>
</feature>
<dbReference type="PANTHER" id="PTHR34883">
    <property type="entry name" value="SERINE-RICH PROTEIN, PUTATIVE-RELATED-RELATED"/>
    <property type="match status" value="1"/>
</dbReference>
<dbReference type="PANTHER" id="PTHR34883:SF4">
    <property type="entry name" value="CUPREDOXIN"/>
    <property type="match status" value="1"/>
</dbReference>
<dbReference type="SUPFAM" id="SSF49503">
    <property type="entry name" value="Cupredoxins"/>
    <property type="match status" value="1"/>
</dbReference>
<dbReference type="EMBL" id="KV417287">
    <property type="protein sequence ID" value="KZO95723.1"/>
    <property type="molecule type" value="Genomic_DNA"/>
</dbReference>
<dbReference type="AlphaFoldDB" id="A0A167LIA3"/>